<dbReference type="Gene3D" id="2.170.120.30">
    <property type="match status" value="2"/>
</dbReference>
<organism evidence="2 3">
    <name type="scientific">Priestia taiwanensis</name>
    <dbReference type="NCBI Taxonomy" id="1347902"/>
    <lineage>
        <taxon>Bacteria</taxon>
        <taxon>Bacillati</taxon>
        <taxon>Bacillota</taxon>
        <taxon>Bacilli</taxon>
        <taxon>Bacillales</taxon>
        <taxon>Bacillaceae</taxon>
        <taxon>Priestia</taxon>
    </lineage>
</organism>
<name>A0A917AZ08_9BACI</name>
<dbReference type="AlphaFoldDB" id="A0A917AZ08"/>
<dbReference type="RefSeq" id="WP_188389963.1">
    <property type="nucleotide sequence ID" value="NZ_BMFK01000006.1"/>
</dbReference>
<keyword evidence="3" id="KW-1185">Reference proteome</keyword>
<reference evidence="2" key="2">
    <citation type="submission" date="2020-09" db="EMBL/GenBank/DDBJ databases">
        <authorList>
            <person name="Sun Q."/>
            <person name="Zhou Y."/>
        </authorList>
    </citation>
    <scope>NUCLEOTIDE SEQUENCE</scope>
    <source>
        <strain evidence="2">CGMCC 1.12698</strain>
    </source>
</reference>
<dbReference type="Proteomes" id="UP000605259">
    <property type="component" value="Unassembled WGS sequence"/>
</dbReference>
<keyword evidence="1" id="KW-1133">Transmembrane helix</keyword>
<dbReference type="PANTHER" id="PTHR37804:SF1">
    <property type="entry name" value="CDAA REGULATORY PROTEIN CDAR"/>
    <property type="match status" value="1"/>
</dbReference>
<dbReference type="EMBL" id="BMFK01000006">
    <property type="protein sequence ID" value="GGE83860.1"/>
    <property type="molecule type" value="Genomic_DNA"/>
</dbReference>
<feature type="transmembrane region" description="Helical" evidence="1">
    <location>
        <begin position="9"/>
        <end position="28"/>
    </location>
</feature>
<protein>
    <submittedName>
        <fullName evidence="2">CdaA regulatory protein CdaR</fullName>
    </submittedName>
</protein>
<evidence type="ECO:0000256" key="1">
    <source>
        <dbReference type="SAM" id="Phobius"/>
    </source>
</evidence>
<dbReference type="InterPro" id="IPR053154">
    <property type="entry name" value="c-di-AMP_regulator"/>
</dbReference>
<keyword evidence="1" id="KW-0472">Membrane</keyword>
<dbReference type="Pfam" id="PF07949">
    <property type="entry name" value="YbbR"/>
    <property type="match status" value="3"/>
</dbReference>
<evidence type="ECO:0000313" key="2">
    <source>
        <dbReference type="EMBL" id="GGE83860.1"/>
    </source>
</evidence>
<gene>
    <name evidence="2" type="primary">cdaR</name>
    <name evidence="2" type="ORF">GCM10007140_36730</name>
</gene>
<dbReference type="InterPro" id="IPR012505">
    <property type="entry name" value="YbbR"/>
</dbReference>
<keyword evidence="1" id="KW-0812">Transmembrane</keyword>
<sequence length="409" mass="45439">MDKFIESQWFLKGIALIFALLLFISFGLERNPNQSGFPFFTGTKETVEEVPVKIENYDQENTVVDGIPATVDVTLEGSNSLVWDARLKKFEVYVDLKDLQLGKNEVEFKHRNVNEDLKVTIKPKTATVYVYEKVTKEFPVTISYVNESSMKEGYVIQDATSKVERVKVSGPKEEVERVSKVVAPIDVKNADKDFEKEVPLSARDAKDNPLAVKIEPAVAKVAVDIMLPSKKVPVVPKKTGTPPEGVTIDNLEPEVKEVTIFGLQKELNTVTSISVEVDVSDIKESTVVQGEMILPEGIKSVTPEKLKVRVNVKKEETKTVDNIKINLIGLSDEYKVTFISPSNGMIALDIFGFQDIIDSVTAKEVEAYVDVSKLSPGTHELPLQAKGPQNVTVDVQNKKVKFNIVKNEA</sequence>
<proteinExistence type="predicted"/>
<reference evidence="2" key="1">
    <citation type="journal article" date="2014" name="Int. J. Syst. Evol. Microbiol.">
        <title>Complete genome sequence of Corynebacterium casei LMG S-19264T (=DSM 44701T), isolated from a smear-ripened cheese.</title>
        <authorList>
            <consortium name="US DOE Joint Genome Institute (JGI-PGF)"/>
            <person name="Walter F."/>
            <person name="Albersmeier A."/>
            <person name="Kalinowski J."/>
            <person name="Ruckert C."/>
        </authorList>
    </citation>
    <scope>NUCLEOTIDE SEQUENCE</scope>
    <source>
        <strain evidence="2">CGMCC 1.12698</strain>
    </source>
</reference>
<evidence type="ECO:0000313" key="3">
    <source>
        <dbReference type="Proteomes" id="UP000605259"/>
    </source>
</evidence>
<dbReference type="Gene3D" id="2.170.120.40">
    <property type="entry name" value="YbbR-like domain"/>
    <property type="match status" value="2"/>
</dbReference>
<accession>A0A917AZ08</accession>
<dbReference type="PANTHER" id="PTHR37804">
    <property type="entry name" value="CDAA REGULATORY PROTEIN CDAR"/>
    <property type="match status" value="1"/>
</dbReference>
<comment type="caution">
    <text evidence="2">The sequence shown here is derived from an EMBL/GenBank/DDBJ whole genome shotgun (WGS) entry which is preliminary data.</text>
</comment>